<reference evidence="2" key="2">
    <citation type="submission" date="2025-09" db="UniProtKB">
        <authorList>
            <consortium name="Ensembl"/>
        </authorList>
    </citation>
    <scope>IDENTIFICATION</scope>
</reference>
<evidence type="ECO:0000313" key="3">
    <source>
        <dbReference type="Proteomes" id="UP000261380"/>
    </source>
</evidence>
<protein>
    <recommendedName>
        <fullName evidence="1">TLDc domain-containing protein</fullName>
    </recommendedName>
</protein>
<evidence type="ECO:0000259" key="1">
    <source>
        <dbReference type="PROSITE" id="PS51886"/>
    </source>
</evidence>
<dbReference type="InterPro" id="IPR006571">
    <property type="entry name" value="TLDc_dom"/>
</dbReference>
<accession>A0A3B5MKW8</accession>
<dbReference type="SMART" id="SM00584">
    <property type="entry name" value="TLDc"/>
    <property type="match status" value="1"/>
</dbReference>
<dbReference type="Proteomes" id="UP000261380">
    <property type="component" value="Unplaced"/>
</dbReference>
<dbReference type="GO" id="GO:0005634">
    <property type="term" value="C:nucleus"/>
    <property type="evidence" value="ECO:0007669"/>
    <property type="project" value="TreeGrafter"/>
</dbReference>
<name>A0A3B5MKW8_9TELE</name>
<proteinExistence type="predicted"/>
<organism evidence="2 3">
    <name type="scientific">Xiphophorus couchianus</name>
    <name type="common">Monterrey platyfish</name>
    <dbReference type="NCBI Taxonomy" id="32473"/>
    <lineage>
        <taxon>Eukaryota</taxon>
        <taxon>Metazoa</taxon>
        <taxon>Chordata</taxon>
        <taxon>Craniata</taxon>
        <taxon>Vertebrata</taxon>
        <taxon>Euteleostomi</taxon>
        <taxon>Actinopterygii</taxon>
        <taxon>Neopterygii</taxon>
        <taxon>Teleostei</taxon>
        <taxon>Neoteleostei</taxon>
        <taxon>Acanthomorphata</taxon>
        <taxon>Ovalentaria</taxon>
        <taxon>Atherinomorphae</taxon>
        <taxon>Cyprinodontiformes</taxon>
        <taxon>Poeciliidae</taxon>
        <taxon>Poeciliinae</taxon>
        <taxon>Xiphophorus</taxon>
    </lineage>
</organism>
<dbReference type="PROSITE" id="PS51886">
    <property type="entry name" value="TLDC"/>
    <property type="match status" value="1"/>
</dbReference>
<dbReference type="GO" id="GO:0006979">
    <property type="term" value="P:response to oxidative stress"/>
    <property type="evidence" value="ECO:0007669"/>
    <property type="project" value="TreeGrafter"/>
</dbReference>
<reference evidence="2" key="1">
    <citation type="submission" date="2025-08" db="UniProtKB">
        <authorList>
            <consortium name="Ensembl"/>
        </authorList>
    </citation>
    <scope>IDENTIFICATION</scope>
</reference>
<feature type="domain" description="TLDc" evidence="1">
    <location>
        <begin position="1"/>
        <end position="108"/>
    </location>
</feature>
<evidence type="ECO:0000313" key="2">
    <source>
        <dbReference type="Ensembl" id="ENSXCOP00000021786.1"/>
    </source>
</evidence>
<keyword evidence="3" id="KW-1185">Reference proteome</keyword>
<dbReference type="Ensembl" id="ENSXCOT00000022050.1">
    <property type="protein sequence ID" value="ENSXCOP00000021786.1"/>
    <property type="gene ID" value="ENSXCOG00000016284.1"/>
</dbReference>
<dbReference type="GO" id="GO:0006357">
    <property type="term" value="P:regulation of transcription by RNA polymerase II"/>
    <property type="evidence" value="ECO:0007669"/>
    <property type="project" value="TreeGrafter"/>
</dbReference>
<dbReference type="PANTHER" id="PTHR23354">
    <property type="entry name" value="NUCLEOLAR PROTEIN 7/ESTROGEN RECEPTOR COACTIVATOR-RELATED"/>
    <property type="match status" value="1"/>
</dbReference>
<sequence>TANLDSPALLVVKDMCLGLSAQICSVSKYFYGTGQTFLFSFGPDFQVGGWGNSSSKCIRFLSFRGGFALWLDADLCRGASFSFPTFHNAPLSTHEDFNVLDIEVWTVQGLNGSVKQTRFLL</sequence>
<dbReference type="AlphaFoldDB" id="A0A3B5MKW8"/>
<dbReference type="PANTHER" id="PTHR23354:SF68">
    <property type="entry name" value="NUCLEAR RECEPTOR COACTIVATOR 7"/>
    <property type="match status" value="1"/>
</dbReference>
<dbReference type="Pfam" id="PF07534">
    <property type="entry name" value="TLD"/>
    <property type="match status" value="1"/>
</dbReference>